<dbReference type="AlphaFoldDB" id="A0A4U2YK16"/>
<sequence length="471" mass="53124">MFSQLVRRDRARTRNVCARVAAILLPVALVGAMLGAPAQAAPAGSTVPAAKKPWKPDAGAKFNTPRVGGERQLRLENQVIAAINRAKPGSTIKMAMFSFDRHQVADALIAAKKRGVFVQVIVNNHEFPPAQRKLRKALGNRTVTRTWTDKKGKKHKKVVQRRQFHYQCKSACRGDGDVQHSKFILFTRTGGAKHVVMLGSLNMKLNGSLNQFNDLLTVNDNKRFHSVLNEVFDEMRADRVLKNSYRKYAIGKRFQLEVMPFARKKATRKTRWTRARDPIVKLLAPVKCTGAKTNSGRTIVRVNMHAWDGDRGAMIANKLWDLHHRGCDVKIHVGFAGKKVRDIFARPTKRGRVPFRSTGFDTDGDKEIDLYSHAKIMMVNGHYDGVRNRKMVVTGSSNFQNGGQYGDELILRIFSPALYRQYADNWGDLWRNHTHGFNWTVVNARGARGLVAPRYSLSDGLGTDSEEWRDQ</sequence>
<name>A0A4U2YK16_9ACTN</name>
<evidence type="ECO:0000259" key="9">
    <source>
        <dbReference type="Pfam" id="PF13091"/>
    </source>
</evidence>
<comment type="similarity">
    <text evidence="2">Belongs to the phospholipase D family.</text>
</comment>
<dbReference type="PANTHER" id="PTHR43856:SF1">
    <property type="entry name" value="MITOCHONDRIAL CARDIOLIPIN HYDROLASE"/>
    <property type="match status" value="1"/>
</dbReference>
<dbReference type="GO" id="GO:0004630">
    <property type="term" value="F:phospholipase D activity"/>
    <property type="evidence" value="ECO:0007669"/>
    <property type="project" value="UniProtKB-EC"/>
</dbReference>
<keyword evidence="8" id="KW-0732">Signal</keyword>
<dbReference type="Proteomes" id="UP000307808">
    <property type="component" value="Unassembled WGS sequence"/>
</dbReference>
<dbReference type="SUPFAM" id="SSF56024">
    <property type="entry name" value="Phospholipase D/nuclease"/>
    <property type="match status" value="2"/>
</dbReference>
<accession>A0A4U2YK16</accession>
<dbReference type="Gene3D" id="3.30.870.10">
    <property type="entry name" value="Endonuclease Chain A"/>
    <property type="match status" value="2"/>
</dbReference>
<dbReference type="PANTHER" id="PTHR43856">
    <property type="entry name" value="CARDIOLIPIN HYDROLASE"/>
    <property type="match status" value="1"/>
</dbReference>
<organism evidence="10 11">
    <name type="scientific">Nocardioides jishulii</name>
    <dbReference type="NCBI Taxonomy" id="2575440"/>
    <lineage>
        <taxon>Bacteria</taxon>
        <taxon>Bacillati</taxon>
        <taxon>Actinomycetota</taxon>
        <taxon>Actinomycetes</taxon>
        <taxon>Propionibacteriales</taxon>
        <taxon>Nocardioidaceae</taxon>
        <taxon>Nocardioides</taxon>
    </lineage>
</organism>
<dbReference type="RefSeq" id="WP_137067151.1">
    <property type="nucleotide sequence ID" value="NZ_CP040748.1"/>
</dbReference>
<dbReference type="EC" id="3.1.4.4" evidence="3"/>
<evidence type="ECO:0000256" key="2">
    <source>
        <dbReference type="ARBA" id="ARBA00008664"/>
    </source>
</evidence>
<feature type="region of interest" description="Disordered" evidence="7">
    <location>
        <begin position="42"/>
        <end position="68"/>
    </location>
</feature>
<dbReference type="EMBL" id="SZPY01000004">
    <property type="protein sequence ID" value="TKI60845.1"/>
    <property type="molecule type" value="Genomic_DNA"/>
</dbReference>
<dbReference type="OrthoDB" id="3740959at2"/>
<reference evidence="10 11" key="1">
    <citation type="submission" date="2019-04" db="EMBL/GenBank/DDBJ databases">
        <authorList>
            <person name="Dong K."/>
        </authorList>
    </citation>
    <scope>NUCLEOTIDE SEQUENCE [LARGE SCALE GENOMIC DNA]</scope>
    <source>
        <strain evidence="11">dk3543</strain>
    </source>
</reference>
<comment type="caution">
    <text evidence="10">The sequence shown here is derived from an EMBL/GenBank/DDBJ whole genome shotgun (WGS) entry which is preliminary data.</text>
</comment>
<keyword evidence="4" id="KW-0378">Hydrolase</keyword>
<protein>
    <recommendedName>
        <fullName evidence="3">phospholipase D</fullName>
        <ecNumber evidence="3">3.1.4.4</ecNumber>
    </recommendedName>
</protein>
<dbReference type="GO" id="GO:0016891">
    <property type="term" value="F:RNA endonuclease activity producing 5'-phosphomonoesters, hydrolytic mechanism"/>
    <property type="evidence" value="ECO:0007669"/>
    <property type="project" value="TreeGrafter"/>
</dbReference>
<keyword evidence="11" id="KW-1185">Reference proteome</keyword>
<feature type="chain" id="PRO_5020600926" description="phospholipase D" evidence="8">
    <location>
        <begin position="41"/>
        <end position="471"/>
    </location>
</feature>
<dbReference type="Pfam" id="PF13091">
    <property type="entry name" value="PLDc_2"/>
    <property type="match status" value="1"/>
</dbReference>
<comment type="catalytic activity">
    <reaction evidence="1">
        <text>a 1,2-diacyl-sn-glycero-3-phosphocholine + H2O = a 1,2-diacyl-sn-glycero-3-phosphate + choline + H(+)</text>
        <dbReference type="Rhea" id="RHEA:14445"/>
        <dbReference type="ChEBI" id="CHEBI:15354"/>
        <dbReference type="ChEBI" id="CHEBI:15377"/>
        <dbReference type="ChEBI" id="CHEBI:15378"/>
        <dbReference type="ChEBI" id="CHEBI:57643"/>
        <dbReference type="ChEBI" id="CHEBI:58608"/>
        <dbReference type="EC" id="3.1.4.4"/>
    </reaction>
</comment>
<evidence type="ECO:0000256" key="7">
    <source>
        <dbReference type="SAM" id="MobiDB-lite"/>
    </source>
</evidence>
<evidence type="ECO:0000313" key="11">
    <source>
        <dbReference type="Proteomes" id="UP000307808"/>
    </source>
</evidence>
<proteinExistence type="inferred from homology"/>
<feature type="signal peptide" evidence="8">
    <location>
        <begin position="1"/>
        <end position="40"/>
    </location>
</feature>
<evidence type="ECO:0000256" key="5">
    <source>
        <dbReference type="ARBA" id="ARBA00022963"/>
    </source>
</evidence>
<evidence type="ECO:0000313" key="10">
    <source>
        <dbReference type="EMBL" id="TKI60845.1"/>
    </source>
</evidence>
<evidence type="ECO:0000256" key="6">
    <source>
        <dbReference type="ARBA" id="ARBA00023098"/>
    </source>
</evidence>
<evidence type="ECO:0000256" key="1">
    <source>
        <dbReference type="ARBA" id="ARBA00000798"/>
    </source>
</evidence>
<evidence type="ECO:0000256" key="4">
    <source>
        <dbReference type="ARBA" id="ARBA00022801"/>
    </source>
</evidence>
<evidence type="ECO:0000256" key="3">
    <source>
        <dbReference type="ARBA" id="ARBA00012027"/>
    </source>
</evidence>
<gene>
    <name evidence="10" type="ORF">FC770_15195</name>
</gene>
<keyword evidence="6" id="KW-0443">Lipid metabolism</keyword>
<feature type="domain" description="Phospholipase D-like" evidence="9">
    <location>
        <begin position="79"/>
        <end position="235"/>
    </location>
</feature>
<dbReference type="InterPro" id="IPR025202">
    <property type="entry name" value="PLD-like_dom"/>
</dbReference>
<dbReference type="GO" id="GO:0016042">
    <property type="term" value="P:lipid catabolic process"/>
    <property type="evidence" value="ECO:0007669"/>
    <property type="project" value="UniProtKB-KW"/>
</dbReference>
<dbReference type="InterPro" id="IPR051406">
    <property type="entry name" value="PLD_domain"/>
</dbReference>
<keyword evidence="5" id="KW-0442">Lipid degradation</keyword>
<evidence type="ECO:0000256" key="8">
    <source>
        <dbReference type="SAM" id="SignalP"/>
    </source>
</evidence>